<keyword evidence="1" id="KW-0472">Membrane</keyword>
<sequence>MYSNGTAGSISIQYQNANPLLYTLQQDQMTTQPYWIMVLQLIGMQLFQRLWNLFRYHVFLTTTEIAFMRWALSLHQKEAERRLMKMSLTTGKLRTNRQEPFEQAEQLQIVRNQLRAKVDFDAFDFVFQCLPLCGHGIWYCHIQSSCMSAEYATKWNCYNAFGYRIYNYIFVSYVGFLIVFIIKLIALLENKKTWEPGSYWEWFVFHLGLFSSIITFVFIGALIFPYLLTNVLPMVFAYIHFTIVYFALLTAIFFSTGVLFLSFPESENLVLVPKFFPKKYRPVAGFCYIIALGLSTYPIILSTLYNYSQYLYYSENYIYTMSNEFNTRDTSTYIGVFQNSVNQRLHTFLDFV</sequence>
<keyword evidence="1" id="KW-1133">Transmembrane helix</keyword>
<proteinExistence type="predicted"/>
<feature type="transmembrane region" description="Helical" evidence="1">
    <location>
        <begin position="283"/>
        <end position="305"/>
    </location>
</feature>
<accession>A0A815DKM5</accession>
<reference evidence="2" key="1">
    <citation type="submission" date="2021-02" db="EMBL/GenBank/DDBJ databases">
        <authorList>
            <person name="Nowell W R."/>
        </authorList>
    </citation>
    <scope>NUCLEOTIDE SEQUENCE</scope>
</reference>
<dbReference type="EMBL" id="CAJOBB010000745">
    <property type="protein sequence ID" value="CAF3742648.1"/>
    <property type="molecule type" value="Genomic_DNA"/>
</dbReference>
<feature type="transmembrane region" description="Helical" evidence="1">
    <location>
        <begin position="235"/>
        <end position="263"/>
    </location>
</feature>
<evidence type="ECO:0000313" key="3">
    <source>
        <dbReference type="EMBL" id="CAF3742648.1"/>
    </source>
</evidence>
<gene>
    <name evidence="2" type="ORF">IZO911_LOCUS33882</name>
    <name evidence="3" type="ORF">KXQ929_LOCUS13755</name>
</gene>
<evidence type="ECO:0000313" key="4">
    <source>
        <dbReference type="Proteomes" id="UP000663860"/>
    </source>
</evidence>
<comment type="caution">
    <text evidence="2">The sequence shown here is derived from an EMBL/GenBank/DDBJ whole genome shotgun (WGS) entry which is preliminary data.</text>
</comment>
<name>A0A815DKM5_9BILA</name>
<evidence type="ECO:0000313" key="2">
    <source>
        <dbReference type="EMBL" id="CAF1297744.1"/>
    </source>
</evidence>
<dbReference type="Proteomes" id="UP000663860">
    <property type="component" value="Unassembled WGS sequence"/>
</dbReference>
<dbReference type="Proteomes" id="UP000663868">
    <property type="component" value="Unassembled WGS sequence"/>
</dbReference>
<organism evidence="2 4">
    <name type="scientific">Adineta steineri</name>
    <dbReference type="NCBI Taxonomy" id="433720"/>
    <lineage>
        <taxon>Eukaryota</taxon>
        <taxon>Metazoa</taxon>
        <taxon>Spiralia</taxon>
        <taxon>Gnathifera</taxon>
        <taxon>Rotifera</taxon>
        <taxon>Eurotatoria</taxon>
        <taxon>Bdelloidea</taxon>
        <taxon>Adinetida</taxon>
        <taxon>Adinetidae</taxon>
        <taxon>Adineta</taxon>
    </lineage>
</organism>
<feature type="transmembrane region" description="Helical" evidence="1">
    <location>
        <begin position="203"/>
        <end position="228"/>
    </location>
</feature>
<feature type="transmembrane region" description="Helical" evidence="1">
    <location>
        <begin position="165"/>
        <end position="188"/>
    </location>
</feature>
<dbReference type="EMBL" id="CAJNOE010000643">
    <property type="protein sequence ID" value="CAF1297744.1"/>
    <property type="molecule type" value="Genomic_DNA"/>
</dbReference>
<evidence type="ECO:0000256" key="1">
    <source>
        <dbReference type="SAM" id="Phobius"/>
    </source>
</evidence>
<protein>
    <submittedName>
        <fullName evidence="2">Uncharacterized protein</fullName>
    </submittedName>
</protein>
<dbReference type="AlphaFoldDB" id="A0A815DKM5"/>
<keyword evidence="1" id="KW-0812">Transmembrane</keyword>